<proteinExistence type="predicted"/>
<organism evidence="1 2">
    <name type="scientific">Desulfuribacillus stibiiarsenatis</name>
    <dbReference type="NCBI Taxonomy" id="1390249"/>
    <lineage>
        <taxon>Bacteria</taxon>
        <taxon>Bacillati</taxon>
        <taxon>Bacillota</taxon>
        <taxon>Desulfuribacillia</taxon>
        <taxon>Desulfuribacillales</taxon>
        <taxon>Desulfuribacillaceae</taxon>
        <taxon>Desulfuribacillus</taxon>
    </lineage>
</organism>
<comment type="caution">
    <text evidence="1">The sequence shown here is derived from an EMBL/GenBank/DDBJ whole genome shotgun (WGS) entry which is preliminary data.</text>
</comment>
<sequence>MIDLSLHINDYGLLIIDELIEPYWPVALKLAVIHAAYSIESVKDIMINMVINLNVHNSRLSTFERDLLYIGFNCLLTHQSHEKFMLVLEELKQIHKMK</sequence>
<dbReference type="RefSeq" id="WP_069702782.1">
    <property type="nucleotide sequence ID" value="NZ_MJAT01000036.1"/>
</dbReference>
<accession>A0A1E5L3T7</accession>
<dbReference type="Proteomes" id="UP000095255">
    <property type="component" value="Unassembled WGS sequence"/>
</dbReference>
<evidence type="ECO:0000313" key="1">
    <source>
        <dbReference type="EMBL" id="OEH84683.1"/>
    </source>
</evidence>
<gene>
    <name evidence="1" type="ORF">BHU72_07540</name>
</gene>
<dbReference type="AlphaFoldDB" id="A0A1E5L3T7"/>
<reference evidence="1 2" key="1">
    <citation type="submission" date="2016-09" db="EMBL/GenBank/DDBJ databases">
        <title>Desulfuribacillus arsenicus sp. nov., an obligately anaerobic, dissimilatory arsenic- and antimonate-reducing bacterium isolated from anoxic sediments.</title>
        <authorList>
            <person name="Abin C.A."/>
            <person name="Hollibaugh J.T."/>
        </authorList>
    </citation>
    <scope>NUCLEOTIDE SEQUENCE [LARGE SCALE GENOMIC DNA]</scope>
    <source>
        <strain evidence="1 2">MLFW-2</strain>
    </source>
</reference>
<protein>
    <submittedName>
        <fullName evidence="1">Uncharacterized protein</fullName>
    </submittedName>
</protein>
<keyword evidence="2" id="KW-1185">Reference proteome</keyword>
<evidence type="ECO:0000313" key="2">
    <source>
        <dbReference type="Proteomes" id="UP000095255"/>
    </source>
</evidence>
<dbReference type="EMBL" id="MJAT01000036">
    <property type="protein sequence ID" value="OEH84683.1"/>
    <property type="molecule type" value="Genomic_DNA"/>
</dbReference>
<name>A0A1E5L3T7_9FIRM</name>